<protein>
    <submittedName>
        <fullName evidence="1">Uncharacterized protein</fullName>
    </submittedName>
</protein>
<comment type="caution">
    <text evidence="1">The sequence shown here is derived from an EMBL/GenBank/DDBJ whole genome shotgun (WGS) entry which is preliminary data.</text>
</comment>
<dbReference type="RefSeq" id="WP_262565301.1">
    <property type="nucleotide sequence ID" value="NZ_JAPFCC010000001.1"/>
</dbReference>
<evidence type="ECO:0000313" key="1">
    <source>
        <dbReference type="EMBL" id="MCW7555551.1"/>
    </source>
</evidence>
<reference evidence="1 2" key="1">
    <citation type="submission" date="2022-10" db="EMBL/GenBank/DDBJ databases">
        <title>High-quality genome sequences of two octocoral-associated bacteria, Endozoicomonas euniceicola EF212 and Endozoicomonas gorgoniicola PS125.</title>
        <authorList>
            <person name="Chiou Y.-J."/>
            <person name="Chen Y.-H."/>
        </authorList>
    </citation>
    <scope>NUCLEOTIDE SEQUENCE [LARGE SCALE GENOMIC DNA]</scope>
    <source>
        <strain evidence="1 2">PS125</strain>
    </source>
</reference>
<keyword evidence="2" id="KW-1185">Reference proteome</keyword>
<accession>A0ABT3N1P5</accession>
<gene>
    <name evidence="1" type="ORF">NX722_23590</name>
</gene>
<sequence length="68" mass="7985">MICEKQCSLNFSQALKKKPSEKKKVISLSAESEDQEVLLSRGRSFWIGWLKVKYGMDHYQNHIKQLDQ</sequence>
<dbReference type="Proteomes" id="UP001209854">
    <property type="component" value="Unassembled WGS sequence"/>
</dbReference>
<proteinExistence type="predicted"/>
<organism evidence="1 2">
    <name type="scientific">Endozoicomonas gorgoniicola</name>
    <dbReference type="NCBI Taxonomy" id="1234144"/>
    <lineage>
        <taxon>Bacteria</taxon>
        <taxon>Pseudomonadati</taxon>
        <taxon>Pseudomonadota</taxon>
        <taxon>Gammaproteobacteria</taxon>
        <taxon>Oceanospirillales</taxon>
        <taxon>Endozoicomonadaceae</taxon>
        <taxon>Endozoicomonas</taxon>
    </lineage>
</organism>
<dbReference type="EMBL" id="JAPFCC010000001">
    <property type="protein sequence ID" value="MCW7555551.1"/>
    <property type="molecule type" value="Genomic_DNA"/>
</dbReference>
<name>A0ABT3N1P5_9GAMM</name>
<evidence type="ECO:0000313" key="2">
    <source>
        <dbReference type="Proteomes" id="UP001209854"/>
    </source>
</evidence>